<evidence type="ECO:0000256" key="9">
    <source>
        <dbReference type="ARBA" id="ARBA00022898"/>
    </source>
</evidence>
<dbReference type="Pfam" id="PF01063">
    <property type="entry name" value="Aminotran_4"/>
    <property type="match status" value="1"/>
</dbReference>
<dbReference type="OrthoDB" id="9805628at2"/>
<dbReference type="eggNOG" id="COG0115">
    <property type="taxonomic scope" value="Bacteria"/>
</dbReference>
<evidence type="ECO:0000256" key="5">
    <source>
        <dbReference type="ARBA" id="ARBA00005072"/>
    </source>
</evidence>
<comment type="catalytic activity">
    <reaction evidence="11">
        <text>L-valine + 2-oxoglutarate = 3-methyl-2-oxobutanoate + L-glutamate</text>
        <dbReference type="Rhea" id="RHEA:24813"/>
        <dbReference type="ChEBI" id="CHEBI:11851"/>
        <dbReference type="ChEBI" id="CHEBI:16810"/>
        <dbReference type="ChEBI" id="CHEBI:29985"/>
        <dbReference type="ChEBI" id="CHEBI:57762"/>
        <dbReference type="EC" id="2.6.1.42"/>
    </reaction>
</comment>
<evidence type="ECO:0000256" key="1">
    <source>
        <dbReference type="ARBA" id="ARBA00001933"/>
    </source>
</evidence>
<organism evidence="14 15">
    <name type="scientific">Agrobacterium rubi TR3 = NBRC 13261</name>
    <dbReference type="NCBI Taxonomy" id="1368415"/>
    <lineage>
        <taxon>Bacteria</taxon>
        <taxon>Pseudomonadati</taxon>
        <taxon>Pseudomonadota</taxon>
        <taxon>Alphaproteobacteria</taxon>
        <taxon>Hyphomicrobiales</taxon>
        <taxon>Rhizobiaceae</taxon>
        <taxon>Rhizobium/Agrobacterium group</taxon>
        <taxon>Agrobacterium</taxon>
    </lineage>
</organism>
<protein>
    <recommendedName>
        <fullName evidence="8">Probable branched-chain-amino-acid aminotransferase</fullName>
        <ecNumber evidence="7">2.6.1.42</ecNumber>
    </recommendedName>
</protein>
<dbReference type="EMBL" id="BBJU01000007">
    <property type="protein sequence ID" value="GAK69741.1"/>
    <property type="molecule type" value="Genomic_DNA"/>
</dbReference>
<evidence type="ECO:0000256" key="7">
    <source>
        <dbReference type="ARBA" id="ARBA00013053"/>
    </source>
</evidence>
<dbReference type="Gene3D" id="3.30.470.10">
    <property type="match status" value="1"/>
</dbReference>
<comment type="caution">
    <text evidence="14">The sequence shown here is derived from an EMBL/GenBank/DDBJ whole genome shotgun (WGS) entry which is preliminary data.</text>
</comment>
<gene>
    <name evidence="14" type="ORF">RRU01S_07_02660</name>
</gene>
<comment type="catalytic activity">
    <reaction evidence="13">
        <text>L-leucine + 2-oxoglutarate = 4-methyl-2-oxopentanoate + L-glutamate</text>
        <dbReference type="Rhea" id="RHEA:18321"/>
        <dbReference type="ChEBI" id="CHEBI:16810"/>
        <dbReference type="ChEBI" id="CHEBI:17865"/>
        <dbReference type="ChEBI" id="CHEBI:29985"/>
        <dbReference type="ChEBI" id="CHEBI:57427"/>
        <dbReference type="EC" id="2.6.1.42"/>
    </reaction>
</comment>
<dbReference type="GO" id="GO:0005829">
    <property type="term" value="C:cytosol"/>
    <property type="evidence" value="ECO:0007669"/>
    <property type="project" value="TreeGrafter"/>
</dbReference>
<dbReference type="EC" id="2.6.1.42" evidence="7"/>
<evidence type="ECO:0000256" key="6">
    <source>
        <dbReference type="ARBA" id="ARBA00009320"/>
    </source>
</evidence>
<dbReference type="PANTHER" id="PTHR42743">
    <property type="entry name" value="AMINO-ACID AMINOTRANSFERASE"/>
    <property type="match status" value="1"/>
</dbReference>
<sequence length="288" mass="31725">MPSATDRIVYLNGEFLPESEAKLSIFDRGFLFGDGIYEVTSVIDGKLIDSDLHMARLQRSAGEIDITLPVTTQQIVEAERRLIRDNNLTEGLIYLQLTRGAEDRNFLFSDDLAPTLVMFPQVKKLVGTPQEATGLSVKSVPDQRWARRDIKSVCLLPQVMAKRIAKAEGCDEAWMIEDGFVTEGASSTAYIITADKKLVTRGNSNKTLPGCTRQAVLQLIEESGLTLEERAFTLEEALTSQEAALTSAGNFVMSVTKIDGKPVGDGKPGPLVKRLRELYLENAMRTAI</sequence>
<evidence type="ECO:0000313" key="14">
    <source>
        <dbReference type="EMBL" id="GAK69741.1"/>
    </source>
</evidence>
<evidence type="ECO:0000256" key="12">
    <source>
        <dbReference type="ARBA" id="ARBA00048798"/>
    </source>
</evidence>
<keyword evidence="14" id="KW-0808">Transferase</keyword>
<dbReference type="InterPro" id="IPR043132">
    <property type="entry name" value="BCAT-like_C"/>
</dbReference>
<dbReference type="PANTHER" id="PTHR42743:SF11">
    <property type="entry name" value="AMINODEOXYCHORISMATE LYASE"/>
    <property type="match status" value="1"/>
</dbReference>
<evidence type="ECO:0000256" key="4">
    <source>
        <dbReference type="ARBA" id="ARBA00004931"/>
    </source>
</evidence>
<comment type="cofactor">
    <cofactor evidence="1">
        <name>pyridoxal 5'-phosphate</name>
        <dbReference type="ChEBI" id="CHEBI:597326"/>
    </cofactor>
</comment>
<dbReference type="CDD" id="cd01558">
    <property type="entry name" value="D-AAT_like"/>
    <property type="match status" value="1"/>
</dbReference>
<proteinExistence type="inferred from homology"/>
<dbReference type="GO" id="GO:0004084">
    <property type="term" value="F:branched-chain-amino-acid transaminase activity"/>
    <property type="evidence" value="ECO:0007669"/>
    <property type="project" value="UniProtKB-EC"/>
</dbReference>
<comment type="similarity">
    <text evidence="6">Belongs to the class-IV pyridoxal-phosphate-dependent aminotransferase family.</text>
</comment>
<dbReference type="SUPFAM" id="SSF56752">
    <property type="entry name" value="D-aminoacid aminotransferase-like PLP-dependent enzymes"/>
    <property type="match status" value="1"/>
</dbReference>
<comment type="pathway">
    <text evidence="5">Amino-acid biosynthesis; L-leucine biosynthesis; L-leucine from 3-methyl-2-oxobutanoate: step 4/4.</text>
</comment>
<evidence type="ECO:0000256" key="13">
    <source>
        <dbReference type="ARBA" id="ARBA00049229"/>
    </source>
</evidence>
<dbReference type="FunFam" id="3.20.10.10:FF:000002">
    <property type="entry name" value="D-alanine aminotransferase"/>
    <property type="match status" value="1"/>
</dbReference>
<comment type="function">
    <text evidence="2">Acts on leucine, isoleucine and valine.</text>
</comment>
<accession>A0A081CSU5</accession>
<dbReference type="GO" id="GO:0009082">
    <property type="term" value="P:branched-chain amino acid biosynthetic process"/>
    <property type="evidence" value="ECO:0007669"/>
    <property type="project" value="UniProtKB-KW"/>
</dbReference>
<comment type="catalytic activity">
    <reaction evidence="12">
        <text>L-isoleucine + 2-oxoglutarate = (S)-3-methyl-2-oxopentanoate + L-glutamate</text>
        <dbReference type="Rhea" id="RHEA:24801"/>
        <dbReference type="ChEBI" id="CHEBI:16810"/>
        <dbReference type="ChEBI" id="CHEBI:29985"/>
        <dbReference type="ChEBI" id="CHEBI:35146"/>
        <dbReference type="ChEBI" id="CHEBI:58045"/>
        <dbReference type="EC" id="2.6.1.42"/>
    </reaction>
</comment>
<evidence type="ECO:0000256" key="10">
    <source>
        <dbReference type="ARBA" id="ARBA00023304"/>
    </source>
</evidence>
<evidence type="ECO:0000256" key="8">
    <source>
        <dbReference type="ARBA" id="ARBA00014472"/>
    </source>
</evidence>
<comment type="pathway">
    <text evidence="3">Amino-acid biosynthesis; L-isoleucine biosynthesis; L-isoleucine from 2-oxobutanoate: step 4/4.</text>
</comment>
<reference evidence="14 15" key="1">
    <citation type="submission" date="2014-08" db="EMBL/GenBank/DDBJ databases">
        <title>Whole genome shotgun sequence of Rhizobium rubi NBRC 13261.</title>
        <authorList>
            <person name="Katano-Makiyama Y."/>
            <person name="Hosoyama A."/>
            <person name="Hashimoto M."/>
            <person name="Hosoyama Y."/>
            <person name="Noguchi M."/>
            <person name="Tsuchikane K."/>
            <person name="Uohara A."/>
            <person name="Ohji S."/>
            <person name="Ichikawa N."/>
            <person name="Kimura A."/>
            <person name="Yamazoe A."/>
            <person name="Fujita N."/>
        </authorList>
    </citation>
    <scope>NUCLEOTIDE SEQUENCE [LARGE SCALE GENOMIC DNA]</scope>
    <source>
        <strain evidence="14 15">NBRC 13261</strain>
    </source>
</reference>
<keyword evidence="10" id="KW-0028">Amino-acid biosynthesis</keyword>
<evidence type="ECO:0000256" key="3">
    <source>
        <dbReference type="ARBA" id="ARBA00004824"/>
    </source>
</evidence>
<dbReference type="InterPro" id="IPR050571">
    <property type="entry name" value="Class-IV_PLP-Dep_Aminotrnsfr"/>
</dbReference>
<keyword evidence="14" id="KW-0032">Aminotransferase</keyword>
<dbReference type="InterPro" id="IPR036038">
    <property type="entry name" value="Aminotransferase-like"/>
</dbReference>
<dbReference type="AlphaFoldDB" id="A0A081CSU5"/>
<keyword evidence="9" id="KW-0663">Pyridoxal phosphate</keyword>
<comment type="pathway">
    <text evidence="4">Amino-acid biosynthesis; L-valine biosynthesis; L-valine from pyruvate: step 4/4.</text>
</comment>
<name>A0A081CSU5_9HYPH</name>
<evidence type="ECO:0000256" key="2">
    <source>
        <dbReference type="ARBA" id="ARBA00003109"/>
    </source>
</evidence>
<dbReference type="InterPro" id="IPR043131">
    <property type="entry name" value="BCAT-like_N"/>
</dbReference>
<dbReference type="InterPro" id="IPR001544">
    <property type="entry name" value="Aminotrans_IV"/>
</dbReference>
<dbReference type="NCBIfam" id="NF005209">
    <property type="entry name" value="PRK06680.1"/>
    <property type="match status" value="1"/>
</dbReference>
<dbReference type="RefSeq" id="WP_045229295.1">
    <property type="nucleotide sequence ID" value="NZ_BBJU01000007.1"/>
</dbReference>
<dbReference type="GO" id="GO:0008652">
    <property type="term" value="P:amino acid biosynthetic process"/>
    <property type="evidence" value="ECO:0007669"/>
    <property type="project" value="UniProtKB-ARBA"/>
</dbReference>
<keyword evidence="10" id="KW-0100">Branched-chain amino acid biosynthesis</keyword>
<dbReference type="Proteomes" id="UP000028701">
    <property type="component" value="Unassembled WGS sequence"/>
</dbReference>
<evidence type="ECO:0000256" key="11">
    <source>
        <dbReference type="ARBA" id="ARBA00048212"/>
    </source>
</evidence>
<dbReference type="Gene3D" id="3.20.10.10">
    <property type="entry name" value="D-amino Acid Aminotransferase, subunit A, domain 2"/>
    <property type="match status" value="1"/>
</dbReference>
<evidence type="ECO:0000313" key="15">
    <source>
        <dbReference type="Proteomes" id="UP000028701"/>
    </source>
</evidence>